<dbReference type="EMBL" id="SLUO01000026">
    <property type="protein sequence ID" value="TCL53754.1"/>
    <property type="molecule type" value="Genomic_DNA"/>
</dbReference>
<sequence length="155" mass="18539">MKRKTVIKTSFFPASKEIIFSHLKELKTLQYVAAPMATFSPLTGAENIVWQKNHDFVFRFKLFGFLPFGVHKIHVVEFDETTYEIYTNETNTHVKVWNHRIILKSTEGGRTQYTDQVEIYAGWKTPFVYLWAEYFYEHRQKRWITLLQHSTKQEV</sequence>
<protein>
    <recommendedName>
        <fullName evidence="3">Ligand-binding SRPBCC domain-containing protein</fullName>
    </recommendedName>
</protein>
<evidence type="ECO:0000313" key="1">
    <source>
        <dbReference type="EMBL" id="TCL53754.1"/>
    </source>
</evidence>
<keyword evidence="2" id="KW-1185">Reference proteome</keyword>
<reference evidence="1 2" key="1">
    <citation type="submission" date="2019-03" db="EMBL/GenBank/DDBJ databases">
        <title>Genomic Encyclopedia of Type Strains, Phase IV (KMG-IV): sequencing the most valuable type-strain genomes for metagenomic binning, comparative biology and taxonomic classification.</title>
        <authorList>
            <person name="Goeker M."/>
        </authorList>
    </citation>
    <scope>NUCLEOTIDE SEQUENCE [LARGE SCALE GENOMIC DNA]</scope>
    <source>
        <strain evidence="1 2">DSM 100556</strain>
    </source>
</reference>
<dbReference type="OrthoDB" id="7428016at2"/>
<accession>A0A4R1QSE1</accession>
<comment type="caution">
    <text evidence="1">The sequence shown here is derived from an EMBL/GenBank/DDBJ whole genome shotgun (WGS) entry which is preliminary data.</text>
</comment>
<dbReference type="AlphaFoldDB" id="A0A4R1QSE1"/>
<proteinExistence type="predicted"/>
<evidence type="ECO:0000313" key="2">
    <source>
        <dbReference type="Proteomes" id="UP000295718"/>
    </source>
</evidence>
<dbReference type="Proteomes" id="UP000295718">
    <property type="component" value="Unassembled WGS sequence"/>
</dbReference>
<evidence type="ECO:0008006" key="3">
    <source>
        <dbReference type="Google" id="ProtNLM"/>
    </source>
</evidence>
<gene>
    <name evidence="1" type="ORF">EDD76_12613</name>
</gene>
<dbReference type="RefSeq" id="WP_031390400.1">
    <property type="nucleotide sequence ID" value="NZ_JPNB01000001.1"/>
</dbReference>
<name>A0A4R1QSE1_9FIRM</name>
<dbReference type="STRING" id="1469948.GCA_000732725_01691"/>
<organism evidence="1 2">
    <name type="scientific">Kineothrix alysoides</name>
    <dbReference type="NCBI Taxonomy" id="1469948"/>
    <lineage>
        <taxon>Bacteria</taxon>
        <taxon>Bacillati</taxon>
        <taxon>Bacillota</taxon>
        <taxon>Clostridia</taxon>
        <taxon>Lachnospirales</taxon>
        <taxon>Lachnospiraceae</taxon>
        <taxon>Kineothrix</taxon>
    </lineage>
</organism>